<protein>
    <recommendedName>
        <fullName evidence="1">Reverse transcriptase zinc-binding domain-containing protein</fullName>
    </recommendedName>
</protein>
<organism evidence="2 3">
    <name type="scientific">Arachis hypogaea</name>
    <name type="common">Peanut</name>
    <dbReference type="NCBI Taxonomy" id="3818"/>
    <lineage>
        <taxon>Eukaryota</taxon>
        <taxon>Viridiplantae</taxon>
        <taxon>Streptophyta</taxon>
        <taxon>Embryophyta</taxon>
        <taxon>Tracheophyta</taxon>
        <taxon>Spermatophyta</taxon>
        <taxon>Magnoliopsida</taxon>
        <taxon>eudicotyledons</taxon>
        <taxon>Gunneridae</taxon>
        <taxon>Pentapetalae</taxon>
        <taxon>rosids</taxon>
        <taxon>fabids</taxon>
        <taxon>Fabales</taxon>
        <taxon>Fabaceae</taxon>
        <taxon>Papilionoideae</taxon>
        <taxon>50 kb inversion clade</taxon>
        <taxon>dalbergioids sensu lato</taxon>
        <taxon>Dalbergieae</taxon>
        <taxon>Pterocarpus clade</taxon>
        <taxon>Arachis</taxon>
    </lineage>
</organism>
<sequence length="254" mass="29376">MTITDEASAENLSDSATHIDCARKFKKLKQIARIGDGGLQQVAGSKRRAEDDIEEIFPPETATRILSIPVNADGVDKLQWIWNKRKQYDVSTGYTIAYNFYHVPTAQLSPLLQNQVIWKQIWGLKIQTKLQIFLWRAIHERLPVMHVIHRRFENTLPLCLRCRVEDETITHCLHRCGPAAATWNALFPTETVARNGSPDFATWWMQVITKNQGTETLVRIVIICWELWKARNREVFEGKKMTVEEITEVVARYC</sequence>
<dbReference type="Pfam" id="PF13966">
    <property type="entry name" value="zf-RVT"/>
    <property type="match status" value="1"/>
</dbReference>
<feature type="domain" description="Reverse transcriptase zinc-binding" evidence="1">
    <location>
        <begin position="113"/>
        <end position="183"/>
    </location>
</feature>
<dbReference type="EMBL" id="SDMP01000019">
    <property type="protein sequence ID" value="RYQ87648.1"/>
    <property type="molecule type" value="Genomic_DNA"/>
</dbReference>
<dbReference type="InterPro" id="IPR026960">
    <property type="entry name" value="RVT-Znf"/>
</dbReference>
<accession>A0A444XD49</accession>
<comment type="caution">
    <text evidence="2">The sequence shown here is derived from an EMBL/GenBank/DDBJ whole genome shotgun (WGS) entry which is preliminary data.</text>
</comment>
<name>A0A444XD49_ARAHY</name>
<proteinExistence type="predicted"/>
<keyword evidence="3" id="KW-1185">Reference proteome</keyword>
<gene>
    <name evidence="2" type="ORF">Ahy_B09g095171</name>
</gene>
<dbReference type="STRING" id="3818.A0A444XD49"/>
<evidence type="ECO:0000313" key="3">
    <source>
        <dbReference type="Proteomes" id="UP000289738"/>
    </source>
</evidence>
<dbReference type="Proteomes" id="UP000289738">
    <property type="component" value="Chromosome B09"/>
</dbReference>
<dbReference type="AlphaFoldDB" id="A0A444XD49"/>
<evidence type="ECO:0000259" key="1">
    <source>
        <dbReference type="Pfam" id="PF13966"/>
    </source>
</evidence>
<evidence type="ECO:0000313" key="2">
    <source>
        <dbReference type="EMBL" id="RYQ87648.1"/>
    </source>
</evidence>
<reference evidence="2 3" key="1">
    <citation type="submission" date="2019-01" db="EMBL/GenBank/DDBJ databases">
        <title>Sequencing of cultivated peanut Arachis hypogaea provides insights into genome evolution and oil improvement.</title>
        <authorList>
            <person name="Chen X."/>
        </authorList>
    </citation>
    <scope>NUCLEOTIDE SEQUENCE [LARGE SCALE GENOMIC DNA]</scope>
    <source>
        <strain evidence="3">cv. Fuhuasheng</strain>
        <tissue evidence="2">Leaves</tissue>
    </source>
</reference>